<dbReference type="STRING" id="1157962.A0A250XKD3"/>
<reference evidence="11 12" key="1">
    <citation type="submission" date="2017-08" db="EMBL/GenBank/DDBJ databases">
        <title>Acidophilic green algal genome provides insights into adaptation to an acidic environment.</title>
        <authorList>
            <person name="Hirooka S."/>
            <person name="Hirose Y."/>
            <person name="Kanesaki Y."/>
            <person name="Higuchi S."/>
            <person name="Fujiwara T."/>
            <person name="Onuma R."/>
            <person name="Era A."/>
            <person name="Ohbayashi R."/>
            <person name="Uzuka A."/>
            <person name="Nozaki H."/>
            <person name="Yoshikawa H."/>
            <person name="Miyagishima S.Y."/>
        </authorList>
    </citation>
    <scope>NUCLEOTIDE SEQUENCE [LARGE SCALE GENOMIC DNA]</scope>
    <source>
        <strain evidence="11 12">NIES-2499</strain>
    </source>
</reference>
<dbReference type="InterPro" id="IPR029071">
    <property type="entry name" value="Ubiquitin-like_domsf"/>
</dbReference>
<evidence type="ECO:0000256" key="1">
    <source>
        <dbReference type="ARBA" id="ARBA00004123"/>
    </source>
</evidence>
<name>A0A250XKD3_9CHLO</name>
<protein>
    <recommendedName>
        <fullName evidence="10">Ubiquitin-like domain-containing protein</fullName>
    </recommendedName>
</protein>
<evidence type="ECO:0000256" key="7">
    <source>
        <dbReference type="ARBA" id="ARBA00023242"/>
    </source>
</evidence>
<evidence type="ECO:0000256" key="2">
    <source>
        <dbReference type="ARBA" id="ARBA00004496"/>
    </source>
</evidence>
<evidence type="ECO:0000256" key="4">
    <source>
        <dbReference type="ARBA" id="ARBA00022490"/>
    </source>
</evidence>
<dbReference type="GO" id="GO:0006397">
    <property type="term" value="P:mRNA processing"/>
    <property type="evidence" value="ECO:0007669"/>
    <property type="project" value="UniProtKB-KW"/>
</dbReference>
<dbReference type="Gene3D" id="3.10.20.90">
    <property type="entry name" value="Phosphatidylinositol 3-kinase Catalytic Subunit, Chain A, domain 1"/>
    <property type="match status" value="1"/>
</dbReference>
<dbReference type="GO" id="GO:0008380">
    <property type="term" value="P:RNA splicing"/>
    <property type="evidence" value="ECO:0007669"/>
    <property type="project" value="UniProtKB-KW"/>
</dbReference>
<dbReference type="GO" id="GO:0005634">
    <property type="term" value="C:nucleus"/>
    <property type="evidence" value="ECO:0007669"/>
    <property type="project" value="UniProtKB-SubCell"/>
</dbReference>
<dbReference type="OrthoDB" id="547031at2759"/>
<dbReference type="PRINTS" id="PR00348">
    <property type="entry name" value="UBIQUITIN"/>
</dbReference>
<evidence type="ECO:0000256" key="8">
    <source>
        <dbReference type="ARBA" id="ARBA00023306"/>
    </source>
</evidence>
<dbReference type="GO" id="GO:0005737">
    <property type="term" value="C:cytoplasm"/>
    <property type="evidence" value="ECO:0007669"/>
    <property type="project" value="UniProtKB-SubCell"/>
</dbReference>
<accession>A0A250XKD3</accession>
<evidence type="ECO:0000313" key="11">
    <source>
        <dbReference type="EMBL" id="GAX83528.1"/>
    </source>
</evidence>
<dbReference type="InterPro" id="IPR053822">
    <property type="entry name" value="SDE2-like_dom"/>
</dbReference>
<dbReference type="Proteomes" id="UP000232323">
    <property type="component" value="Unassembled WGS sequence"/>
</dbReference>
<feature type="domain" description="Ubiquitin-like" evidence="10">
    <location>
        <begin position="2"/>
        <end position="78"/>
    </location>
</feature>
<organism evidence="11 12">
    <name type="scientific">Chlamydomonas eustigma</name>
    <dbReference type="NCBI Taxonomy" id="1157962"/>
    <lineage>
        <taxon>Eukaryota</taxon>
        <taxon>Viridiplantae</taxon>
        <taxon>Chlorophyta</taxon>
        <taxon>core chlorophytes</taxon>
        <taxon>Chlorophyceae</taxon>
        <taxon>CS clade</taxon>
        <taxon>Chlamydomonadales</taxon>
        <taxon>Chlamydomonadaceae</taxon>
        <taxon>Chlamydomonas</taxon>
    </lineage>
</organism>
<evidence type="ECO:0000259" key="10">
    <source>
        <dbReference type="PROSITE" id="PS50053"/>
    </source>
</evidence>
<dbReference type="PANTHER" id="PTHR12786">
    <property type="entry name" value="SPLICING FACTOR SF3A-RELATED"/>
    <property type="match status" value="1"/>
</dbReference>
<comment type="similarity">
    <text evidence="3">Belongs to the SDE2 family.</text>
</comment>
<dbReference type="InterPro" id="IPR019956">
    <property type="entry name" value="Ubiquitin_dom"/>
</dbReference>
<dbReference type="PANTHER" id="PTHR12786:SF1">
    <property type="entry name" value="SPLICING REGULATOR SDE2"/>
    <property type="match status" value="1"/>
</dbReference>
<comment type="caution">
    <text evidence="11">The sequence shown here is derived from an EMBL/GenBank/DDBJ whole genome shotgun (WGS) entry which is preliminary data.</text>
</comment>
<keyword evidence="5" id="KW-0507">mRNA processing</keyword>
<evidence type="ECO:0000256" key="5">
    <source>
        <dbReference type="ARBA" id="ARBA00022664"/>
    </source>
</evidence>
<dbReference type="AlphaFoldDB" id="A0A250XKD3"/>
<dbReference type="EMBL" id="BEGY01000100">
    <property type="protein sequence ID" value="GAX83528.1"/>
    <property type="molecule type" value="Genomic_DNA"/>
</dbReference>
<keyword evidence="8" id="KW-0131">Cell cycle</keyword>
<feature type="region of interest" description="Disordered" evidence="9">
    <location>
        <begin position="180"/>
        <end position="201"/>
    </location>
</feature>
<keyword evidence="7" id="KW-0539">Nucleus</keyword>
<gene>
    <name evidence="11" type="ORF">CEUSTIGMA_g10953.t1</name>
</gene>
<proteinExistence type="inferred from homology"/>
<evidence type="ECO:0000256" key="9">
    <source>
        <dbReference type="SAM" id="MobiDB-lite"/>
    </source>
</evidence>
<dbReference type="Pfam" id="PF22782">
    <property type="entry name" value="SDE2"/>
    <property type="match status" value="1"/>
</dbReference>
<evidence type="ECO:0000256" key="6">
    <source>
        <dbReference type="ARBA" id="ARBA00023187"/>
    </source>
</evidence>
<dbReference type="Pfam" id="PF00240">
    <property type="entry name" value="ubiquitin"/>
    <property type="match status" value="1"/>
</dbReference>
<dbReference type="PROSITE" id="PS50053">
    <property type="entry name" value="UBIQUITIN_2"/>
    <property type="match status" value="1"/>
</dbReference>
<keyword evidence="6" id="KW-0508">mRNA splicing</keyword>
<dbReference type="InterPro" id="IPR000626">
    <property type="entry name" value="Ubiquitin-like_dom"/>
</dbReference>
<comment type="subcellular location">
    <subcellularLocation>
        <location evidence="2">Cytoplasm</location>
    </subcellularLocation>
    <subcellularLocation>
        <location evidence="1">Nucleus</location>
    </subcellularLocation>
</comment>
<dbReference type="SMART" id="SM00213">
    <property type="entry name" value="UBQ"/>
    <property type="match status" value="1"/>
</dbReference>
<keyword evidence="12" id="KW-1185">Reference proteome</keyword>
<keyword evidence="4" id="KW-0963">Cytoplasm</keyword>
<sequence length="221" mass="24675">MVQIFVRNLEGRSIAYDLEGEWCSISSLHELVQETERIPVNDVSLVFSGRQLQEQSCLSAYGITAGSTINLVLRLRGGKGGFGALLRGQGRDGKVTSNFDAMRDLQGRRIRHSKCDEKLEEWRGKAHERELENIALKHIKEVTKEERRKAKFEVNTEEVAEKQSETIRKVQDAVQEALAASSAADISAKRKTDAAAEKPVAKKSKMLACLEEIEDSEDDST</sequence>
<dbReference type="SUPFAM" id="SSF54236">
    <property type="entry name" value="Ubiquitin-like"/>
    <property type="match status" value="1"/>
</dbReference>
<dbReference type="InterPro" id="IPR051421">
    <property type="entry name" value="RNA_Proc_DNA_Dmg_Regulator"/>
</dbReference>
<feature type="compositionally biased region" description="Basic and acidic residues" evidence="9">
    <location>
        <begin position="187"/>
        <end position="200"/>
    </location>
</feature>
<evidence type="ECO:0000313" key="12">
    <source>
        <dbReference type="Proteomes" id="UP000232323"/>
    </source>
</evidence>
<evidence type="ECO:0000256" key="3">
    <source>
        <dbReference type="ARBA" id="ARBA00008726"/>
    </source>
</evidence>